<keyword evidence="3" id="KW-1185">Reference proteome</keyword>
<feature type="compositionally biased region" description="Pro residues" evidence="1">
    <location>
        <begin position="10"/>
        <end position="21"/>
    </location>
</feature>
<dbReference type="EMBL" id="MU006221">
    <property type="protein sequence ID" value="KAF2829072.1"/>
    <property type="molecule type" value="Genomic_DNA"/>
</dbReference>
<evidence type="ECO:0000313" key="3">
    <source>
        <dbReference type="Proteomes" id="UP000799424"/>
    </source>
</evidence>
<organism evidence="2 3">
    <name type="scientific">Ophiobolus disseminans</name>
    <dbReference type="NCBI Taxonomy" id="1469910"/>
    <lineage>
        <taxon>Eukaryota</taxon>
        <taxon>Fungi</taxon>
        <taxon>Dikarya</taxon>
        <taxon>Ascomycota</taxon>
        <taxon>Pezizomycotina</taxon>
        <taxon>Dothideomycetes</taxon>
        <taxon>Pleosporomycetidae</taxon>
        <taxon>Pleosporales</taxon>
        <taxon>Pleosporineae</taxon>
        <taxon>Phaeosphaeriaceae</taxon>
        <taxon>Ophiobolus</taxon>
    </lineage>
</organism>
<evidence type="ECO:0000256" key="1">
    <source>
        <dbReference type="SAM" id="MobiDB-lite"/>
    </source>
</evidence>
<evidence type="ECO:0000313" key="2">
    <source>
        <dbReference type="EMBL" id="KAF2829072.1"/>
    </source>
</evidence>
<dbReference type="OrthoDB" id="3796009at2759"/>
<protein>
    <submittedName>
        <fullName evidence="2">Uncharacterized protein</fullName>
    </submittedName>
</protein>
<sequence>MLCYLRQGGAPPPTRLPPFPISLPLDATTAHDSQQPKSPPSTSCLLSHQHMPKAPVDDFLVDERVQQRSSIQQEHRTTPAGKTTVELQKTRDRYAKETERESGDGTQNTITRAAVLEIYEQALKSIGKSPDLHKRIDTEATRQVEVVLRNISAEPNDPVFRTASQILKPLEPQYAQPLIPEFQTSKKPQDTNAHRAQHRLESWRDDGWPEKYPERAVEREKKKGRNLIGRGRTKDLELRQRHVDKTNEELGGIVEVKRGNVLAEKASRVPSVRMRKNEDGNFVPLEKYDDSDDWD</sequence>
<gene>
    <name evidence="2" type="ORF">CC86DRAFT_403722</name>
</gene>
<feature type="compositionally biased region" description="Basic and acidic residues" evidence="1">
    <location>
        <begin position="88"/>
        <end position="103"/>
    </location>
</feature>
<proteinExistence type="predicted"/>
<feature type="region of interest" description="Disordered" evidence="1">
    <location>
        <begin position="1"/>
        <end position="48"/>
    </location>
</feature>
<reference evidence="2" key="1">
    <citation type="journal article" date="2020" name="Stud. Mycol.">
        <title>101 Dothideomycetes genomes: a test case for predicting lifestyles and emergence of pathogens.</title>
        <authorList>
            <person name="Haridas S."/>
            <person name="Albert R."/>
            <person name="Binder M."/>
            <person name="Bloem J."/>
            <person name="Labutti K."/>
            <person name="Salamov A."/>
            <person name="Andreopoulos B."/>
            <person name="Baker S."/>
            <person name="Barry K."/>
            <person name="Bills G."/>
            <person name="Bluhm B."/>
            <person name="Cannon C."/>
            <person name="Castanera R."/>
            <person name="Culley D."/>
            <person name="Daum C."/>
            <person name="Ezra D."/>
            <person name="Gonzalez J."/>
            <person name="Henrissat B."/>
            <person name="Kuo A."/>
            <person name="Liang C."/>
            <person name="Lipzen A."/>
            <person name="Lutzoni F."/>
            <person name="Magnuson J."/>
            <person name="Mondo S."/>
            <person name="Nolan M."/>
            <person name="Ohm R."/>
            <person name="Pangilinan J."/>
            <person name="Park H.-J."/>
            <person name="Ramirez L."/>
            <person name="Alfaro M."/>
            <person name="Sun H."/>
            <person name="Tritt A."/>
            <person name="Yoshinaga Y."/>
            <person name="Zwiers L.-H."/>
            <person name="Turgeon B."/>
            <person name="Goodwin S."/>
            <person name="Spatafora J."/>
            <person name="Crous P."/>
            <person name="Grigoriev I."/>
        </authorList>
    </citation>
    <scope>NUCLEOTIDE SEQUENCE</scope>
    <source>
        <strain evidence="2">CBS 113818</strain>
    </source>
</reference>
<name>A0A6A7A721_9PLEO</name>
<feature type="region of interest" description="Disordered" evidence="1">
    <location>
        <begin position="66"/>
        <end position="106"/>
    </location>
</feature>
<dbReference type="AlphaFoldDB" id="A0A6A7A721"/>
<feature type="region of interest" description="Disordered" evidence="1">
    <location>
        <begin position="265"/>
        <end position="295"/>
    </location>
</feature>
<accession>A0A6A7A721</accession>
<feature type="compositionally biased region" description="Polar residues" evidence="1">
    <location>
        <begin position="30"/>
        <end position="46"/>
    </location>
</feature>
<dbReference type="Proteomes" id="UP000799424">
    <property type="component" value="Unassembled WGS sequence"/>
</dbReference>